<organism evidence="3 4">
    <name type="scientific">Puniceibacterium antarcticum</name>
    <dbReference type="NCBI Taxonomy" id="1206336"/>
    <lineage>
        <taxon>Bacteria</taxon>
        <taxon>Pseudomonadati</taxon>
        <taxon>Pseudomonadota</taxon>
        <taxon>Alphaproteobacteria</taxon>
        <taxon>Rhodobacterales</taxon>
        <taxon>Paracoccaceae</taxon>
        <taxon>Puniceibacterium</taxon>
    </lineage>
</organism>
<name>A0A2G8RE77_9RHOB</name>
<feature type="domain" description="Hydantoinase A/oxoprolinase" evidence="2">
    <location>
        <begin position="34"/>
        <end position="100"/>
    </location>
</feature>
<reference evidence="3 4" key="1">
    <citation type="submission" date="2013-09" db="EMBL/GenBank/DDBJ databases">
        <title>Genome sequencing of Phaeobacter antarcticus sp. nov. SM1211.</title>
        <authorList>
            <person name="Zhang X.-Y."/>
            <person name="Liu C."/>
            <person name="Chen X.-L."/>
            <person name="Xie B.-B."/>
            <person name="Qin Q.-L."/>
            <person name="Rong J.-C."/>
            <person name="Zhang Y.-Z."/>
        </authorList>
    </citation>
    <scope>NUCLEOTIDE SEQUENCE [LARGE SCALE GENOMIC DNA]</scope>
    <source>
        <strain evidence="3 4">SM1211</strain>
    </source>
</reference>
<evidence type="ECO:0000313" key="4">
    <source>
        <dbReference type="Proteomes" id="UP000231259"/>
    </source>
</evidence>
<dbReference type="EMBL" id="AWWI01000079">
    <property type="protein sequence ID" value="PIL19896.1"/>
    <property type="molecule type" value="Genomic_DNA"/>
</dbReference>
<accession>A0A2G8RE77</accession>
<gene>
    <name evidence="3" type="ORF">P775_12520</name>
</gene>
<dbReference type="Proteomes" id="UP000231259">
    <property type="component" value="Unassembled WGS sequence"/>
</dbReference>
<keyword evidence="4" id="KW-1185">Reference proteome</keyword>
<comment type="caution">
    <text evidence="3">The sequence shown here is derived from an EMBL/GenBank/DDBJ whole genome shotgun (WGS) entry which is preliminary data.</text>
</comment>
<dbReference type="GO" id="GO:0017168">
    <property type="term" value="F:5-oxoprolinase (ATP-hydrolyzing) activity"/>
    <property type="evidence" value="ECO:0007669"/>
    <property type="project" value="TreeGrafter"/>
</dbReference>
<dbReference type="GO" id="GO:0005829">
    <property type="term" value="C:cytosol"/>
    <property type="evidence" value="ECO:0007669"/>
    <property type="project" value="TreeGrafter"/>
</dbReference>
<protein>
    <recommendedName>
        <fullName evidence="2">Hydantoinase A/oxoprolinase domain-containing protein</fullName>
    </recommendedName>
</protein>
<dbReference type="GO" id="GO:0006749">
    <property type="term" value="P:glutathione metabolic process"/>
    <property type="evidence" value="ECO:0007669"/>
    <property type="project" value="TreeGrafter"/>
</dbReference>
<dbReference type="InterPro" id="IPR002821">
    <property type="entry name" value="Hydantoinase_A"/>
</dbReference>
<dbReference type="PANTHER" id="PTHR11365:SF23">
    <property type="entry name" value="HYPOTHETICAL 5-OXOPROLINASE (EUROFUNG)-RELATED"/>
    <property type="match status" value="1"/>
</dbReference>
<dbReference type="PANTHER" id="PTHR11365">
    <property type="entry name" value="5-OXOPROLINASE RELATED"/>
    <property type="match status" value="1"/>
</dbReference>
<evidence type="ECO:0000259" key="2">
    <source>
        <dbReference type="Pfam" id="PF01968"/>
    </source>
</evidence>
<evidence type="ECO:0000313" key="3">
    <source>
        <dbReference type="EMBL" id="PIL19896.1"/>
    </source>
</evidence>
<feature type="compositionally biased region" description="Gly residues" evidence="1">
    <location>
        <begin position="95"/>
        <end position="104"/>
    </location>
</feature>
<dbReference type="InterPro" id="IPR045079">
    <property type="entry name" value="Oxoprolinase-like"/>
</dbReference>
<sequence>MHEIAIRALLRGRCPDMPVSCSHEVSTEIRAFERTATTVLNALLVPVIDRSVRSLRKWWADAGITAPLYLIQPNGAAISPDIAVRAPVKLLLSGPSGGGTGGGTSDRRARPARRGRRGYGRHQQ</sequence>
<dbReference type="Pfam" id="PF01968">
    <property type="entry name" value="Hydantoinase_A"/>
    <property type="match status" value="1"/>
</dbReference>
<dbReference type="AlphaFoldDB" id="A0A2G8RE77"/>
<feature type="compositionally biased region" description="Basic residues" evidence="1">
    <location>
        <begin position="110"/>
        <end position="124"/>
    </location>
</feature>
<dbReference type="RefSeq" id="WP_099911207.1">
    <property type="nucleotide sequence ID" value="NZ_AWWI01000079.1"/>
</dbReference>
<feature type="region of interest" description="Disordered" evidence="1">
    <location>
        <begin position="93"/>
        <end position="124"/>
    </location>
</feature>
<proteinExistence type="predicted"/>
<dbReference type="OrthoDB" id="9814788at2"/>
<evidence type="ECO:0000256" key="1">
    <source>
        <dbReference type="SAM" id="MobiDB-lite"/>
    </source>
</evidence>